<gene>
    <name evidence="1" type="ORF">SLS63_011180</name>
</gene>
<organism evidence="1 2">
    <name type="scientific">Diaporthe eres</name>
    <name type="common">Phomopsis oblonga</name>
    <dbReference type="NCBI Taxonomy" id="83184"/>
    <lineage>
        <taxon>Eukaryota</taxon>
        <taxon>Fungi</taxon>
        <taxon>Dikarya</taxon>
        <taxon>Ascomycota</taxon>
        <taxon>Pezizomycotina</taxon>
        <taxon>Sordariomycetes</taxon>
        <taxon>Sordariomycetidae</taxon>
        <taxon>Diaporthales</taxon>
        <taxon>Diaporthaceae</taxon>
        <taxon>Diaporthe</taxon>
        <taxon>Diaporthe eres species complex</taxon>
    </lineage>
</organism>
<evidence type="ECO:0000313" key="2">
    <source>
        <dbReference type="Proteomes" id="UP001430848"/>
    </source>
</evidence>
<sequence>MAPKFSKQEEVIYQGADNKYKGKVEEYHEKPGRSGSYYEYDVKLTQKQGVATTVTSVTKSSKTQGWEDITPDIKKDVSEGSLSKLS</sequence>
<accession>A0ABR1NUS4</accession>
<name>A0ABR1NUS4_DIAER</name>
<dbReference type="Proteomes" id="UP001430848">
    <property type="component" value="Unassembled WGS sequence"/>
</dbReference>
<evidence type="ECO:0008006" key="3">
    <source>
        <dbReference type="Google" id="ProtNLM"/>
    </source>
</evidence>
<proteinExistence type="predicted"/>
<evidence type="ECO:0000313" key="1">
    <source>
        <dbReference type="EMBL" id="KAK7716003.1"/>
    </source>
</evidence>
<comment type="caution">
    <text evidence="1">The sequence shown here is derived from an EMBL/GenBank/DDBJ whole genome shotgun (WGS) entry which is preliminary data.</text>
</comment>
<reference evidence="1 2" key="1">
    <citation type="submission" date="2024-02" db="EMBL/GenBank/DDBJ databases">
        <title>De novo assembly and annotation of 12 fungi associated with fruit tree decline syndrome in Ontario, Canada.</title>
        <authorList>
            <person name="Sulman M."/>
            <person name="Ellouze W."/>
            <person name="Ilyukhin E."/>
        </authorList>
    </citation>
    <scope>NUCLEOTIDE SEQUENCE [LARGE SCALE GENOMIC DNA]</scope>
    <source>
        <strain evidence="1 2">M169</strain>
    </source>
</reference>
<protein>
    <recommendedName>
        <fullName evidence="3">Hypervirulence associated protein TUDOR domain-containing protein</fullName>
    </recommendedName>
</protein>
<dbReference type="EMBL" id="JAKNSF020000102">
    <property type="protein sequence ID" value="KAK7716003.1"/>
    <property type="molecule type" value="Genomic_DNA"/>
</dbReference>
<keyword evidence="2" id="KW-1185">Reference proteome</keyword>